<dbReference type="PANTHER" id="PTHR44186">
    <property type="match status" value="1"/>
</dbReference>
<dbReference type="GO" id="GO:0042802">
    <property type="term" value="F:identical protein binding"/>
    <property type="evidence" value="ECO:0007669"/>
    <property type="project" value="InterPro"/>
</dbReference>
<feature type="signal peptide" evidence="5">
    <location>
        <begin position="1"/>
        <end position="44"/>
    </location>
</feature>
<keyword evidence="2 3" id="KW-0802">TPR repeat</keyword>
<dbReference type="SUPFAM" id="SSF48452">
    <property type="entry name" value="TPR-like"/>
    <property type="match status" value="1"/>
</dbReference>
<feature type="chain" id="PRO_5002709530" evidence="5">
    <location>
        <begin position="45"/>
        <end position="326"/>
    </location>
</feature>
<dbReference type="STRING" id="402881.Plav_0239"/>
<feature type="compositionally biased region" description="Basic and acidic residues" evidence="4">
    <location>
        <begin position="304"/>
        <end position="313"/>
    </location>
</feature>
<keyword evidence="7" id="KW-1185">Reference proteome</keyword>
<name>A7HPM9_PARL1</name>
<dbReference type="PANTHER" id="PTHR44186:SF1">
    <property type="entry name" value="BARDET-BIEDL SYNDROME 4 PROTEIN"/>
    <property type="match status" value="1"/>
</dbReference>
<dbReference type="SMART" id="SM00028">
    <property type="entry name" value="TPR"/>
    <property type="match status" value="5"/>
</dbReference>
<dbReference type="Proteomes" id="UP000006377">
    <property type="component" value="Chromosome"/>
</dbReference>
<reference evidence="6 7" key="1">
    <citation type="journal article" date="2011" name="Stand. Genomic Sci.">
        <title>Complete genome sequence of Parvibaculum lavamentivorans type strain (DS-1(T)).</title>
        <authorList>
            <person name="Schleheck D."/>
            <person name="Weiss M."/>
            <person name="Pitluck S."/>
            <person name="Bruce D."/>
            <person name="Land M.L."/>
            <person name="Han S."/>
            <person name="Saunders E."/>
            <person name="Tapia R."/>
            <person name="Detter C."/>
            <person name="Brettin T."/>
            <person name="Han J."/>
            <person name="Woyke T."/>
            <person name="Goodwin L."/>
            <person name="Pennacchio L."/>
            <person name="Nolan M."/>
            <person name="Cook A.M."/>
            <person name="Kjelleberg S."/>
            <person name="Thomas T."/>
        </authorList>
    </citation>
    <scope>NUCLEOTIDE SEQUENCE [LARGE SCALE GENOMIC DNA]</scope>
    <source>
        <strain evidence="7">DS-1 / DSM 13023 / NCIMB 13966</strain>
    </source>
</reference>
<dbReference type="Pfam" id="PF07721">
    <property type="entry name" value="TPR_4"/>
    <property type="match status" value="2"/>
</dbReference>
<dbReference type="EMBL" id="CP000774">
    <property type="protein sequence ID" value="ABS61862.1"/>
    <property type="molecule type" value="Genomic_DNA"/>
</dbReference>
<dbReference type="InterPro" id="IPR011990">
    <property type="entry name" value="TPR-like_helical_dom_sf"/>
</dbReference>
<evidence type="ECO:0000256" key="4">
    <source>
        <dbReference type="SAM" id="MobiDB-lite"/>
    </source>
</evidence>
<dbReference type="eggNOG" id="COG5010">
    <property type="taxonomic scope" value="Bacteria"/>
</dbReference>
<evidence type="ECO:0000313" key="7">
    <source>
        <dbReference type="Proteomes" id="UP000006377"/>
    </source>
</evidence>
<dbReference type="PROSITE" id="PS50293">
    <property type="entry name" value="TPR_REGION"/>
    <property type="match status" value="1"/>
</dbReference>
<dbReference type="PROSITE" id="PS50005">
    <property type="entry name" value="TPR"/>
    <property type="match status" value="1"/>
</dbReference>
<evidence type="ECO:0000256" key="3">
    <source>
        <dbReference type="PROSITE-ProRule" id="PRU00339"/>
    </source>
</evidence>
<keyword evidence="5" id="KW-0732">Signal</keyword>
<dbReference type="HOGENOM" id="CLU_072295_0_0_5"/>
<feature type="region of interest" description="Disordered" evidence="4">
    <location>
        <begin position="281"/>
        <end position="326"/>
    </location>
</feature>
<dbReference type="OrthoDB" id="422579at2"/>
<dbReference type="Gene3D" id="1.25.40.10">
    <property type="entry name" value="Tetratricopeptide repeat domain"/>
    <property type="match status" value="1"/>
</dbReference>
<evidence type="ECO:0000313" key="6">
    <source>
        <dbReference type="EMBL" id="ABS61862.1"/>
    </source>
</evidence>
<accession>A7HPM9</accession>
<sequence length="326" mass="34934">MSCFADQTPQFTFRAKRGGWLAAASLCSALALSGCASTSTTSTAQTPSEAAQAQIDTPALRNAAIESTKTQDYVAAAAYWGALYERSPDDAVTTVNYSKALRQIGSIAQSLTVMQRAQIKHPENADVLAEAGKALAASGRPDQAVAMLETAARKSPQDWSIRSALGVALDQTGRYEEAKSRYNEALELSPDNPSVLTNLGLSYALTGDLDMAERTLRKAVADTRADAYARQNLAIILGLKGNFDEAERLARADLPANVADGNIAYLRSMLAQPALWKQLEELDRQPDTTAPAPQPTGKQPAAAKESRNEKEDQVSSLPPETRVSIY</sequence>
<keyword evidence="1" id="KW-0677">Repeat</keyword>
<organism evidence="6 7">
    <name type="scientific">Parvibaculum lavamentivorans (strain DS-1 / DSM 13023 / NCIMB 13966)</name>
    <dbReference type="NCBI Taxonomy" id="402881"/>
    <lineage>
        <taxon>Bacteria</taxon>
        <taxon>Pseudomonadati</taxon>
        <taxon>Pseudomonadota</taxon>
        <taxon>Alphaproteobacteria</taxon>
        <taxon>Hyphomicrobiales</taxon>
        <taxon>Parvibaculaceae</taxon>
        <taxon>Parvibaculum</taxon>
    </lineage>
</organism>
<dbReference type="KEGG" id="pla:Plav_0239"/>
<dbReference type="Pfam" id="PF13432">
    <property type="entry name" value="TPR_16"/>
    <property type="match status" value="1"/>
</dbReference>
<proteinExistence type="predicted"/>
<feature type="repeat" description="TPR" evidence="3">
    <location>
        <begin position="159"/>
        <end position="192"/>
    </location>
</feature>
<evidence type="ECO:0000256" key="2">
    <source>
        <dbReference type="ARBA" id="ARBA00022803"/>
    </source>
</evidence>
<evidence type="ECO:0000256" key="1">
    <source>
        <dbReference type="ARBA" id="ARBA00022737"/>
    </source>
</evidence>
<protein>
    <submittedName>
        <fullName evidence="6">Tetratricopeptide TPR_2 repeat protein</fullName>
    </submittedName>
</protein>
<dbReference type="AlphaFoldDB" id="A7HPM9"/>
<dbReference type="InterPro" id="IPR011717">
    <property type="entry name" value="TPR-4"/>
</dbReference>
<dbReference type="InterPro" id="IPR019734">
    <property type="entry name" value="TPR_rpt"/>
</dbReference>
<dbReference type="RefSeq" id="WP_011995153.1">
    <property type="nucleotide sequence ID" value="NC_009719.1"/>
</dbReference>
<gene>
    <name evidence="6" type="ordered locus">Plav_0239</name>
</gene>
<evidence type="ECO:0000256" key="5">
    <source>
        <dbReference type="SAM" id="SignalP"/>
    </source>
</evidence>